<dbReference type="Proteomes" id="UP000001312">
    <property type="component" value="Unassembled WGS sequence"/>
</dbReference>
<evidence type="ECO:0000313" key="2">
    <source>
        <dbReference type="Proteomes" id="UP000001312"/>
    </source>
</evidence>
<proteinExistence type="predicted"/>
<protein>
    <submittedName>
        <fullName evidence="1">Uncharacterized protein</fullName>
    </submittedName>
</protein>
<dbReference type="AlphaFoldDB" id="A7E7Z3"/>
<sequence length="88" mass="10126">MSQFIDICVRPTILQIDRAIEVFSYVHDVRRDLPTRLPSVYGAPHTHPPPPNQTSDFAKSTKNIKLIFLYELHLSTQIPQNHALIILH</sequence>
<dbReference type="GeneID" id="5493705"/>
<dbReference type="KEGG" id="ssl:SS1G_01421"/>
<reference evidence="2" key="1">
    <citation type="journal article" date="2011" name="PLoS Genet.">
        <title>Genomic analysis of the necrotrophic fungal pathogens Sclerotinia sclerotiorum and Botrytis cinerea.</title>
        <authorList>
            <person name="Amselem J."/>
            <person name="Cuomo C.A."/>
            <person name="van Kan J.A."/>
            <person name="Viaud M."/>
            <person name="Benito E.P."/>
            <person name="Couloux A."/>
            <person name="Coutinho P.M."/>
            <person name="de Vries R.P."/>
            <person name="Dyer P.S."/>
            <person name="Fillinger S."/>
            <person name="Fournier E."/>
            <person name="Gout L."/>
            <person name="Hahn M."/>
            <person name="Kohn L."/>
            <person name="Lapalu N."/>
            <person name="Plummer K.M."/>
            <person name="Pradier J.M."/>
            <person name="Quevillon E."/>
            <person name="Sharon A."/>
            <person name="Simon A."/>
            <person name="ten Have A."/>
            <person name="Tudzynski B."/>
            <person name="Tudzynski P."/>
            <person name="Wincker P."/>
            <person name="Andrew M."/>
            <person name="Anthouard V."/>
            <person name="Beever R.E."/>
            <person name="Beffa R."/>
            <person name="Benoit I."/>
            <person name="Bouzid O."/>
            <person name="Brault B."/>
            <person name="Chen Z."/>
            <person name="Choquer M."/>
            <person name="Collemare J."/>
            <person name="Cotton P."/>
            <person name="Danchin E.G."/>
            <person name="Da Silva C."/>
            <person name="Gautier A."/>
            <person name="Giraud C."/>
            <person name="Giraud T."/>
            <person name="Gonzalez C."/>
            <person name="Grossetete S."/>
            <person name="Guldener U."/>
            <person name="Henrissat B."/>
            <person name="Howlett B.J."/>
            <person name="Kodira C."/>
            <person name="Kretschmer M."/>
            <person name="Lappartient A."/>
            <person name="Leroch M."/>
            <person name="Levis C."/>
            <person name="Mauceli E."/>
            <person name="Neuveglise C."/>
            <person name="Oeser B."/>
            <person name="Pearson M."/>
            <person name="Poulain J."/>
            <person name="Poussereau N."/>
            <person name="Quesneville H."/>
            <person name="Rascle C."/>
            <person name="Schumacher J."/>
            <person name="Segurens B."/>
            <person name="Sexton A."/>
            <person name="Silva E."/>
            <person name="Sirven C."/>
            <person name="Soanes D.M."/>
            <person name="Talbot N.J."/>
            <person name="Templeton M."/>
            <person name="Yandava C."/>
            <person name="Yarden O."/>
            <person name="Zeng Q."/>
            <person name="Rollins J.A."/>
            <person name="Lebrun M.H."/>
            <person name="Dickman M."/>
        </authorList>
    </citation>
    <scope>NUCLEOTIDE SEQUENCE [LARGE SCALE GENOMIC DNA]</scope>
    <source>
        <strain evidence="2">ATCC 18683 / 1980 / Ss-1</strain>
    </source>
</reference>
<dbReference type="RefSeq" id="XP_001597227.1">
    <property type="nucleotide sequence ID" value="XM_001597177.1"/>
</dbReference>
<dbReference type="InParanoid" id="A7E7Z3"/>
<evidence type="ECO:0000313" key="1">
    <source>
        <dbReference type="EMBL" id="EDN96495.1"/>
    </source>
</evidence>
<organism evidence="1 2">
    <name type="scientific">Sclerotinia sclerotiorum (strain ATCC 18683 / 1980 / Ss-1)</name>
    <name type="common">White mold</name>
    <name type="synonym">Whetzelinia sclerotiorum</name>
    <dbReference type="NCBI Taxonomy" id="665079"/>
    <lineage>
        <taxon>Eukaryota</taxon>
        <taxon>Fungi</taxon>
        <taxon>Dikarya</taxon>
        <taxon>Ascomycota</taxon>
        <taxon>Pezizomycotina</taxon>
        <taxon>Leotiomycetes</taxon>
        <taxon>Helotiales</taxon>
        <taxon>Sclerotiniaceae</taxon>
        <taxon>Sclerotinia</taxon>
    </lineage>
</organism>
<keyword evidence="2" id="KW-1185">Reference proteome</keyword>
<accession>A7E7Z3</accession>
<dbReference type="EMBL" id="CH476622">
    <property type="protein sequence ID" value="EDN96495.1"/>
    <property type="molecule type" value="Genomic_DNA"/>
</dbReference>
<dbReference type="HOGENOM" id="CLU_2470435_0_0_1"/>
<name>A7E7Z3_SCLS1</name>
<gene>
    <name evidence="1" type="ORF">SS1G_01421</name>
</gene>